<feature type="region of interest" description="Disordered" evidence="1">
    <location>
        <begin position="38"/>
        <end position="102"/>
    </location>
</feature>
<evidence type="ECO:0008006" key="4">
    <source>
        <dbReference type="Google" id="ProtNLM"/>
    </source>
</evidence>
<evidence type="ECO:0000313" key="2">
    <source>
        <dbReference type="EMBL" id="RFU71313.1"/>
    </source>
</evidence>
<name>A0A372LSZ8_9BACI</name>
<accession>A0A372LSZ8</accession>
<feature type="compositionally biased region" description="Polar residues" evidence="1">
    <location>
        <begin position="65"/>
        <end position="75"/>
    </location>
</feature>
<comment type="caution">
    <text evidence="2">The sequence shown here is derived from an EMBL/GenBank/DDBJ whole genome shotgun (WGS) entry which is preliminary data.</text>
</comment>
<dbReference type="OrthoDB" id="2476294at2"/>
<dbReference type="Proteomes" id="UP000264541">
    <property type="component" value="Unassembled WGS sequence"/>
</dbReference>
<dbReference type="AlphaFoldDB" id="A0A372LSZ8"/>
<protein>
    <recommendedName>
        <fullName evidence="4">RNA polymerase subunit sigma</fullName>
    </recommendedName>
</protein>
<keyword evidence="3" id="KW-1185">Reference proteome</keyword>
<dbReference type="RefSeq" id="WP_117324995.1">
    <property type="nucleotide sequence ID" value="NZ_QVTE01000005.1"/>
</dbReference>
<feature type="compositionally biased region" description="Basic residues" evidence="1">
    <location>
        <begin position="44"/>
        <end position="54"/>
    </location>
</feature>
<dbReference type="EMBL" id="QVTE01000005">
    <property type="protein sequence ID" value="RFU71313.1"/>
    <property type="molecule type" value="Genomic_DNA"/>
</dbReference>
<proteinExistence type="predicted"/>
<gene>
    <name evidence="2" type="ORF">D0469_02030</name>
</gene>
<reference evidence="2 3" key="1">
    <citation type="submission" date="2018-08" db="EMBL/GenBank/DDBJ databases">
        <title>Bacillus chawlae sp. nov., Bacillus glennii sp. nov., and Bacillus saganii sp. nov. Isolated from the Vehicle Assembly Building at Kennedy Space Center where the Viking Spacecraft were Assembled.</title>
        <authorList>
            <person name="Seuylemezian A."/>
            <person name="Vaishampayan P."/>
        </authorList>
    </citation>
    <scope>NUCLEOTIDE SEQUENCE [LARGE SCALE GENOMIC DNA]</scope>
    <source>
        <strain evidence="2 3">V47-23a</strain>
    </source>
</reference>
<evidence type="ECO:0000313" key="3">
    <source>
        <dbReference type="Proteomes" id="UP000264541"/>
    </source>
</evidence>
<sequence>MSLKSIEMQVALPRTYDASKLQEQLQQRGQLMHDNAAREMHKEDKKKRTTVMKQKAKERPGFPNEDQSNGSYSGDQSRKQKKNIKEKNHNHPYKGNNIDFSG</sequence>
<evidence type="ECO:0000256" key="1">
    <source>
        <dbReference type="SAM" id="MobiDB-lite"/>
    </source>
</evidence>
<organism evidence="2 3">
    <name type="scientific">Peribacillus saganii</name>
    <dbReference type="NCBI Taxonomy" id="2303992"/>
    <lineage>
        <taxon>Bacteria</taxon>
        <taxon>Bacillati</taxon>
        <taxon>Bacillota</taxon>
        <taxon>Bacilli</taxon>
        <taxon>Bacillales</taxon>
        <taxon>Bacillaceae</taxon>
        <taxon>Peribacillus</taxon>
    </lineage>
</organism>